<dbReference type="AlphaFoldDB" id="A0A1Y1WE98"/>
<feature type="transmembrane region" description="Helical" evidence="1">
    <location>
        <begin position="16"/>
        <end position="38"/>
    </location>
</feature>
<proteinExistence type="predicted"/>
<keyword evidence="3" id="KW-1185">Reference proteome</keyword>
<protein>
    <submittedName>
        <fullName evidence="2">Uncharacterized protein</fullName>
    </submittedName>
</protein>
<keyword evidence="1" id="KW-0472">Membrane</keyword>
<dbReference type="GeneID" id="63799961"/>
<sequence>MFLRPKLKIPSRYLEILYFAVPVMAALIQFATLTGIAGSGGYCSAFEPYQPGTKSFTVFVVCAYLLLPGLCLLYNLVTVTRVVLLLLRKQSEISKTLSKISAESQALLSNGRDDGKGRAKMRHEEQRLKAARNVYNAAIRIRPVPNCTAGMVLLQHRVLPHPVPPHHDIQERHLKVCHDAADGVVLAGDYRVCQLCGLCQRSLGCPRSSGK</sequence>
<keyword evidence="1" id="KW-0812">Transmembrane</keyword>
<gene>
    <name evidence="2" type="ORF">DL89DRAFT_130134</name>
</gene>
<organism evidence="2 3">
    <name type="scientific">Linderina pennispora</name>
    <dbReference type="NCBI Taxonomy" id="61395"/>
    <lineage>
        <taxon>Eukaryota</taxon>
        <taxon>Fungi</taxon>
        <taxon>Fungi incertae sedis</taxon>
        <taxon>Zoopagomycota</taxon>
        <taxon>Kickxellomycotina</taxon>
        <taxon>Kickxellomycetes</taxon>
        <taxon>Kickxellales</taxon>
        <taxon>Kickxellaceae</taxon>
        <taxon>Linderina</taxon>
    </lineage>
</organism>
<evidence type="ECO:0000256" key="1">
    <source>
        <dbReference type="SAM" id="Phobius"/>
    </source>
</evidence>
<dbReference type="RefSeq" id="XP_040745173.1">
    <property type="nucleotide sequence ID" value="XM_040883313.1"/>
</dbReference>
<keyword evidence="1" id="KW-1133">Transmembrane helix</keyword>
<evidence type="ECO:0000313" key="2">
    <source>
        <dbReference type="EMBL" id="ORX71658.1"/>
    </source>
</evidence>
<feature type="transmembrane region" description="Helical" evidence="1">
    <location>
        <begin position="58"/>
        <end position="87"/>
    </location>
</feature>
<evidence type="ECO:0000313" key="3">
    <source>
        <dbReference type="Proteomes" id="UP000193922"/>
    </source>
</evidence>
<reference evidence="2 3" key="1">
    <citation type="submission" date="2016-07" db="EMBL/GenBank/DDBJ databases">
        <title>Pervasive Adenine N6-methylation of Active Genes in Fungi.</title>
        <authorList>
            <consortium name="DOE Joint Genome Institute"/>
            <person name="Mondo S.J."/>
            <person name="Dannebaum R.O."/>
            <person name="Kuo R.C."/>
            <person name="Labutti K."/>
            <person name="Haridas S."/>
            <person name="Kuo A."/>
            <person name="Salamov A."/>
            <person name="Ahrendt S.R."/>
            <person name="Lipzen A."/>
            <person name="Sullivan W."/>
            <person name="Andreopoulos W.B."/>
            <person name="Clum A."/>
            <person name="Lindquist E."/>
            <person name="Daum C."/>
            <person name="Ramamoorthy G.K."/>
            <person name="Gryganskyi A."/>
            <person name="Culley D."/>
            <person name="Magnuson J.K."/>
            <person name="James T.Y."/>
            <person name="O'Malley M.A."/>
            <person name="Stajich J.E."/>
            <person name="Spatafora J.W."/>
            <person name="Visel A."/>
            <person name="Grigoriev I.V."/>
        </authorList>
    </citation>
    <scope>NUCLEOTIDE SEQUENCE [LARGE SCALE GENOMIC DNA]</scope>
    <source>
        <strain evidence="2 3">ATCC 12442</strain>
    </source>
</reference>
<name>A0A1Y1WE98_9FUNG</name>
<accession>A0A1Y1WE98</accession>
<dbReference type="Proteomes" id="UP000193922">
    <property type="component" value="Unassembled WGS sequence"/>
</dbReference>
<comment type="caution">
    <text evidence="2">The sequence shown here is derived from an EMBL/GenBank/DDBJ whole genome shotgun (WGS) entry which is preliminary data.</text>
</comment>
<dbReference type="EMBL" id="MCFD01000004">
    <property type="protein sequence ID" value="ORX71658.1"/>
    <property type="molecule type" value="Genomic_DNA"/>
</dbReference>
<dbReference type="OrthoDB" id="5525361at2759"/>